<dbReference type="InterPro" id="IPR001451">
    <property type="entry name" value="Hexapep"/>
</dbReference>
<dbReference type="EMBL" id="MT144618">
    <property type="protein sequence ID" value="QJH95376.1"/>
    <property type="molecule type" value="Genomic_DNA"/>
</dbReference>
<dbReference type="PANTHER" id="PTHR43300:SF4">
    <property type="entry name" value="ACYL-[ACYL-CARRIER-PROTEIN]--UDP-N-ACETYLGLUCOSAMINE O-ACYLTRANSFERASE"/>
    <property type="match status" value="1"/>
</dbReference>
<protein>
    <submittedName>
        <fullName evidence="1">Putative hexapeptide repeat-containing transferase</fullName>
    </submittedName>
</protein>
<dbReference type="Pfam" id="PF00132">
    <property type="entry name" value="Hexapep"/>
    <property type="match status" value="2"/>
</dbReference>
<dbReference type="GO" id="GO:0016740">
    <property type="term" value="F:transferase activity"/>
    <property type="evidence" value="ECO:0007669"/>
    <property type="project" value="UniProtKB-KW"/>
</dbReference>
<evidence type="ECO:0000313" key="1">
    <source>
        <dbReference type="EMBL" id="QJH95376.1"/>
    </source>
</evidence>
<dbReference type="PANTHER" id="PTHR43300">
    <property type="entry name" value="ACETYLTRANSFERASE"/>
    <property type="match status" value="1"/>
</dbReference>
<keyword evidence="1" id="KW-0808">Transferase</keyword>
<sequence length="221" mass="23968">MLKNVVIFGLGNIAELAAFYLTRDAGRRVVSFAVDATYVTSPSWNGLPVVAWEEVERHYPPESTDVFVAVSYTKLNKLRRDKVAEARTKGYGIASYVSSRATIFEDFIPQPNQLILEDNTIQPFALIGENVTLWSGNHIGHHSSIAEDTFIASHVVVSGGVIIGPRCFIGVNVTIRDHVSIGADCVIGAGSIILSDIPDGSVLSPPATEISKVPSHRLRQI</sequence>
<dbReference type="InterPro" id="IPR050179">
    <property type="entry name" value="Trans_hexapeptide_repeat"/>
</dbReference>
<organism evidence="1">
    <name type="scientific">viral metagenome</name>
    <dbReference type="NCBI Taxonomy" id="1070528"/>
    <lineage>
        <taxon>unclassified sequences</taxon>
        <taxon>metagenomes</taxon>
        <taxon>organismal metagenomes</taxon>
    </lineage>
</organism>
<dbReference type="SUPFAM" id="SSF51161">
    <property type="entry name" value="Trimeric LpxA-like enzymes"/>
    <property type="match status" value="1"/>
</dbReference>
<accession>A0A6M3XC87</accession>
<proteinExistence type="predicted"/>
<dbReference type="Gene3D" id="2.160.10.10">
    <property type="entry name" value="Hexapeptide repeat proteins"/>
    <property type="match status" value="1"/>
</dbReference>
<dbReference type="AlphaFoldDB" id="A0A6M3XC87"/>
<name>A0A6M3XC87_9ZZZZ</name>
<dbReference type="InterPro" id="IPR011004">
    <property type="entry name" value="Trimer_LpxA-like_sf"/>
</dbReference>
<dbReference type="CDD" id="cd03360">
    <property type="entry name" value="LbH_AT_putative"/>
    <property type="match status" value="1"/>
</dbReference>
<reference evidence="1" key="1">
    <citation type="submission" date="2020-03" db="EMBL/GenBank/DDBJ databases">
        <title>The deep terrestrial virosphere.</title>
        <authorList>
            <person name="Holmfeldt K."/>
            <person name="Nilsson E."/>
            <person name="Simone D."/>
            <person name="Lopez-Fernandez M."/>
            <person name="Wu X."/>
            <person name="de Brujin I."/>
            <person name="Lundin D."/>
            <person name="Andersson A."/>
            <person name="Bertilsson S."/>
            <person name="Dopson M."/>
        </authorList>
    </citation>
    <scope>NUCLEOTIDE SEQUENCE</scope>
    <source>
        <strain evidence="1">TM448B00401</strain>
    </source>
</reference>
<gene>
    <name evidence="1" type="ORF">TM448B00401_0029</name>
</gene>
<dbReference type="InterPro" id="IPR020019">
    <property type="entry name" value="AcTrfase_PglD-like"/>
</dbReference>